<sequence>MGSYLSIILLIFYFAILLIHAAQQEANTVQHGDGAAYPNVKERILEKYKSKLPDDYTKDDLSEDLKKEGVLRVLTRMRCSLSKRNAFVLFFEYLMYLELTYYAMMESLRNWFYDISEANNLPDEYKLQWWEECKRELLRDLECIEEECEKSFSNCLDKRKGKNVWVASFRNLLIRLNKEAHDSIFQKRNKGVSILTERMDSYNGGATGKPSTQGKEKADVGTNKGTTEDKKEKGKKEKKEKEHRRE</sequence>
<proteinExistence type="predicted"/>
<gene>
    <name evidence="4" type="ORF">AK88_01159</name>
</gene>
<dbReference type="EMBL" id="KQ001653">
    <property type="protein sequence ID" value="KJP89279.1"/>
    <property type="molecule type" value="Genomic_DNA"/>
</dbReference>
<dbReference type="RefSeq" id="XP_012334218.1">
    <property type="nucleotide sequence ID" value="XM_012478795.1"/>
</dbReference>
<dbReference type="GeneID" id="24266473"/>
<evidence type="ECO:0000313" key="5">
    <source>
        <dbReference type="Proteomes" id="UP000054561"/>
    </source>
</evidence>
<name>A0A0D9QQE2_PLAFR</name>
<dbReference type="AlphaFoldDB" id="A0A0D9QQE2"/>
<feature type="signal peptide" evidence="2">
    <location>
        <begin position="1"/>
        <end position="21"/>
    </location>
</feature>
<evidence type="ECO:0000256" key="2">
    <source>
        <dbReference type="SAM" id="SignalP"/>
    </source>
</evidence>
<dbReference type="OrthoDB" id="380868at2759"/>
<feature type="compositionally biased region" description="Basic and acidic residues" evidence="1">
    <location>
        <begin position="226"/>
        <end position="246"/>
    </location>
</feature>
<feature type="region of interest" description="Disordered" evidence="1">
    <location>
        <begin position="201"/>
        <end position="246"/>
    </location>
</feature>
<dbReference type="InterPro" id="IPR019111">
    <property type="entry name" value="PRESA_N"/>
</dbReference>
<protein>
    <recommendedName>
        <fullName evidence="3">Plasmodium RESA N-terminal domain-containing protein</fullName>
    </recommendedName>
</protein>
<organism evidence="4 5">
    <name type="scientific">Plasmodium fragile</name>
    <dbReference type="NCBI Taxonomy" id="5857"/>
    <lineage>
        <taxon>Eukaryota</taxon>
        <taxon>Sar</taxon>
        <taxon>Alveolata</taxon>
        <taxon>Apicomplexa</taxon>
        <taxon>Aconoidasida</taxon>
        <taxon>Haemosporida</taxon>
        <taxon>Plasmodiidae</taxon>
        <taxon>Plasmodium</taxon>
        <taxon>Plasmodium (Plasmodium)</taxon>
    </lineage>
</organism>
<evidence type="ECO:0000259" key="3">
    <source>
        <dbReference type="Pfam" id="PF09687"/>
    </source>
</evidence>
<dbReference type="Gene3D" id="6.10.280.180">
    <property type="entry name" value="Plasmodium RESA, N-terminal helical domain"/>
    <property type="match status" value="1"/>
</dbReference>
<keyword evidence="2" id="KW-0732">Signal</keyword>
<accession>A0A0D9QQE2</accession>
<feature type="domain" description="Plasmodium RESA N-terminal" evidence="3">
    <location>
        <begin position="65"/>
        <end position="184"/>
    </location>
</feature>
<evidence type="ECO:0000256" key="1">
    <source>
        <dbReference type="SAM" id="MobiDB-lite"/>
    </source>
</evidence>
<dbReference type="Proteomes" id="UP000054561">
    <property type="component" value="Unassembled WGS sequence"/>
</dbReference>
<dbReference type="VEuPathDB" id="PlasmoDB:AK88_01159"/>
<reference evidence="4 5" key="1">
    <citation type="submission" date="2014-03" db="EMBL/GenBank/DDBJ databases">
        <title>The Genome Sequence of Plasmodium fragile nilgiri.</title>
        <authorList>
            <consortium name="The Broad Institute Genomics Platform"/>
            <consortium name="The Broad Institute Genome Sequencing Center for Infectious Disease"/>
            <person name="Neafsey D."/>
            <person name="Duraisingh M."/>
            <person name="Young S.K."/>
            <person name="Zeng Q."/>
            <person name="Gargeya S."/>
            <person name="Abouelleil A."/>
            <person name="Alvarado L."/>
            <person name="Chapman S.B."/>
            <person name="Gainer-Dewar J."/>
            <person name="Goldberg J."/>
            <person name="Griggs A."/>
            <person name="Gujja S."/>
            <person name="Hansen M."/>
            <person name="Howarth C."/>
            <person name="Imamovic A."/>
            <person name="Larimer J."/>
            <person name="Pearson M."/>
            <person name="Poon T.W."/>
            <person name="Priest M."/>
            <person name="Roberts A."/>
            <person name="Saif S."/>
            <person name="Shea T."/>
            <person name="Sykes S."/>
            <person name="Wortman J."/>
            <person name="Nusbaum C."/>
            <person name="Birren B."/>
        </authorList>
    </citation>
    <scope>NUCLEOTIDE SEQUENCE [LARGE SCALE GENOMIC DNA]</scope>
    <source>
        <strain evidence="5">nilgiri</strain>
    </source>
</reference>
<keyword evidence="5" id="KW-1185">Reference proteome</keyword>
<dbReference type="InterPro" id="IPR044885">
    <property type="entry name" value="PRESA_N_sf"/>
</dbReference>
<dbReference type="Pfam" id="PF09687">
    <property type="entry name" value="PRESAN"/>
    <property type="match status" value="1"/>
</dbReference>
<feature type="chain" id="PRO_5002344202" description="Plasmodium RESA N-terminal domain-containing protein" evidence="2">
    <location>
        <begin position="22"/>
        <end position="246"/>
    </location>
</feature>
<dbReference type="OMA" id="FYHYNNY"/>
<evidence type="ECO:0000313" key="4">
    <source>
        <dbReference type="EMBL" id="KJP89279.1"/>
    </source>
</evidence>